<name>A0A3N1PKE7_9GAMM</name>
<dbReference type="STRING" id="584787.GCA_001247655_03938"/>
<evidence type="ECO:0000313" key="5">
    <source>
        <dbReference type="Proteomes" id="UP000268033"/>
    </source>
</evidence>
<dbReference type="InterPro" id="IPR051462">
    <property type="entry name" value="CBS_domain-containing"/>
</dbReference>
<accession>A0A3N1PKE7</accession>
<proteinExistence type="predicted"/>
<dbReference type="PANTHER" id="PTHR48108">
    <property type="entry name" value="CBS DOMAIN-CONTAINING PROTEIN CBSX2, CHLOROPLASTIC"/>
    <property type="match status" value="1"/>
</dbReference>
<dbReference type="Proteomes" id="UP000268033">
    <property type="component" value="Unassembled WGS sequence"/>
</dbReference>
<sequence>MNNFSAIPTVAMTDVDHFVDAEYPAQLSLESPAAWITTDFARRAPLVIEHDVKVDDALYMMKKAHVKAKLVVDANNRFLGIVSASDLQSHKVLMHATNKAIHRNEVTVGDVMVDKAHLHGFAYQELESATIGDVLYTLQELGEQHILLLDKKMNSLRGMISAADIARALHIPIDITQRAYSFAEVFHVLKSA</sequence>
<feature type="domain" description="CBS" evidence="3">
    <location>
        <begin position="41"/>
        <end position="97"/>
    </location>
</feature>
<comment type="caution">
    <text evidence="4">The sequence shown here is derived from an EMBL/GenBank/DDBJ whole genome shotgun (WGS) entry which is preliminary data.</text>
</comment>
<dbReference type="Gene3D" id="3.10.580.10">
    <property type="entry name" value="CBS-domain"/>
    <property type="match status" value="1"/>
</dbReference>
<dbReference type="InterPro" id="IPR000644">
    <property type="entry name" value="CBS_dom"/>
</dbReference>
<organism evidence="4 5">
    <name type="scientific">Gallaecimonas pentaromativorans</name>
    <dbReference type="NCBI Taxonomy" id="584787"/>
    <lineage>
        <taxon>Bacteria</taxon>
        <taxon>Pseudomonadati</taxon>
        <taxon>Pseudomonadota</taxon>
        <taxon>Gammaproteobacteria</taxon>
        <taxon>Enterobacterales</taxon>
        <taxon>Gallaecimonadaceae</taxon>
        <taxon>Gallaecimonas</taxon>
    </lineage>
</organism>
<dbReference type="Pfam" id="PF00571">
    <property type="entry name" value="CBS"/>
    <property type="match status" value="1"/>
</dbReference>
<evidence type="ECO:0000256" key="1">
    <source>
        <dbReference type="ARBA" id="ARBA00022737"/>
    </source>
</evidence>
<dbReference type="PANTHER" id="PTHR48108:SF26">
    <property type="entry name" value="CBS DOMAIN-CONTAINING PROTEIN DDB_G0289609"/>
    <property type="match status" value="1"/>
</dbReference>
<dbReference type="SUPFAM" id="SSF54631">
    <property type="entry name" value="CBS-domain pair"/>
    <property type="match status" value="1"/>
</dbReference>
<dbReference type="AlphaFoldDB" id="A0A3N1PKE7"/>
<evidence type="ECO:0000313" key="4">
    <source>
        <dbReference type="EMBL" id="ROQ25016.1"/>
    </source>
</evidence>
<dbReference type="EMBL" id="RJUL01000006">
    <property type="protein sequence ID" value="ROQ25016.1"/>
    <property type="molecule type" value="Genomic_DNA"/>
</dbReference>
<keyword evidence="1" id="KW-0677">Repeat</keyword>
<keyword evidence="5" id="KW-1185">Reference proteome</keyword>
<dbReference type="InterPro" id="IPR046342">
    <property type="entry name" value="CBS_dom_sf"/>
</dbReference>
<dbReference type="PROSITE" id="PS51371">
    <property type="entry name" value="CBS"/>
    <property type="match status" value="1"/>
</dbReference>
<evidence type="ECO:0000259" key="3">
    <source>
        <dbReference type="PROSITE" id="PS51371"/>
    </source>
</evidence>
<reference evidence="4 5" key="1">
    <citation type="submission" date="2018-11" db="EMBL/GenBank/DDBJ databases">
        <title>Genomic Encyclopedia of Type Strains, Phase IV (KMG-IV): sequencing the most valuable type-strain genomes for metagenomic binning, comparative biology and taxonomic classification.</title>
        <authorList>
            <person name="Goeker M."/>
        </authorList>
    </citation>
    <scope>NUCLEOTIDE SEQUENCE [LARGE SCALE GENOMIC DNA]</scope>
    <source>
        <strain evidence="4 5">DSM 21945</strain>
    </source>
</reference>
<protein>
    <submittedName>
        <fullName evidence="4">CBS domain protein</fullName>
    </submittedName>
</protein>
<evidence type="ECO:0000256" key="2">
    <source>
        <dbReference type="PROSITE-ProRule" id="PRU00703"/>
    </source>
</evidence>
<gene>
    <name evidence="4" type="ORF">EDC28_106266</name>
</gene>
<dbReference type="RefSeq" id="WP_050659399.1">
    <property type="nucleotide sequence ID" value="NZ_JBLXAC010000006.1"/>
</dbReference>
<keyword evidence="2" id="KW-0129">CBS domain</keyword>
<dbReference type="OrthoDB" id="6181416at2"/>
<dbReference type="SMART" id="SM00116">
    <property type="entry name" value="CBS"/>
    <property type="match status" value="2"/>
</dbReference>